<evidence type="ECO:0000259" key="1">
    <source>
        <dbReference type="Pfam" id="PF00293"/>
    </source>
</evidence>
<gene>
    <name evidence="2" type="ORF">MENT_LOCUS40198</name>
</gene>
<dbReference type="InterPro" id="IPR015797">
    <property type="entry name" value="NUDIX_hydrolase-like_dom_sf"/>
</dbReference>
<dbReference type="OrthoDB" id="10056930at2759"/>
<dbReference type="GO" id="GO:0047631">
    <property type="term" value="F:ADP-ribose diphosphatase activity"/>
    <property type="evidence" value="ECO:0007669"/>
    <property type="project" value="InterPro"/>
</dbReference>
<dbReference type="SUPFAM" id="SSF55811">
    <property type="entry name" value="Nudix"/>
    <property type="match status" value="1"/>
</dbReference>
<organism evidence="2 3">
    <name type="scientific">Meloidogyne enterolobii</name>
    <name type="common">Root-knot nematode worm</name>
    <name type="synonym">Meloidogyne mayaguensis</name>
    <dbReference type="NCBI Taxonomy" id="390850"/>
    <lineage>
        <taxon>Eukaryota</taxon>
        <taxon>Metazoa</taxon>
        <taxon>Ecdysozoa</taxon>
        <taxon>Nematoda</taxon>
        <taxon>Chromadorea</taxon>
        <taxon>Rhabditida</taxon>
        <taxon>Tylenchina</taxon>
        <taxon>Tylenchomorpha</taxon>
        <taxon>Tylenchoidea</taxon>
        <taxon>Meloidogynidae</taxon>
        <taxon>Meloidogyninae</taxon>
        <taxon>Meloidogyne</taxon>
    </lineage>
</organism>
<name>A0A6V7WKR4_MELEN</name>
<proteinExistence type="predicted"/>
<dbReference type="InterPro" id="IPR000086">
    <property type="entry name" value="NUDIX_hydrolase_dom"/>
</dbReference>
<reference evidence="2 3" key="1">
    <citation type="submission" date="2020-08" db="EMBL/GenBank/DDBJ databases">
        <authorList>
            <person name="Koutsovoulos G."/>
            <person name="Danchin GJ E."/>
        </authorList>
    </citation>
    <scope>NUCLEOTIDE SEQUENCE [LARGE SCALE GENOMIC DNA]</scope>
</reference>
<feature type="domain" description="Nudix hydrolase" evidence="1">
    <location>
        <begin position="115"/>
        <end position="230"/>
    </location>
</feature>
<accession>A0A6V7WKR4</accession>
<dbReference type="PANTHER" id="PTHR13030:SF8">
    <property type="entry name" value="ADP-RIBOSE PYROPHOSPHATASE, MITOCHONDRIAL"/>
    <property type="match status" value="1"/>
</dbReference>
<dbReference type="InterPro" id="IPR039989">
    <property type="entry name" value="NUDT9"/>
</dbReference>
<dbReference type="Pfam" id="PF00293">
    <property type="entry name" value="NUDIX"/>
    <property type="match status" value="1"/>
</dbReference>
<evidence type="ECO:0000313" key="2">
    <source>
        <dbReference type="EMBL" id="CAD2187601.1"/>
    </source>
</evidence>
<dbReference type="Pfam" id="PF25969">
    <property type="entry name" value="NUDT9_N"/>
    <property type="match status" value="1"/>
</dbReference>
<dbReference type="AlphaFoldDB" id="A0A6V7WKR4"/>
<sequence length="304" mass="35095">MNANHFYILAELYGPYKPVKVVGLHLLRGYLPACDWIKPDDEDVKKYAKLWHTDNKEDLIIHHDIGNDEKRIIDRCSFYGKYELGEHGHPINPIARTGFIKRGELYQWGPSKGVGAILYTINENNEFMFLGVLNGRYERPEDRRITTPGGYVNPREEFEDAAKRELIEEGLANKKIGGEEEKAEYEKHLKELMGDGEVVIFGYHDAKQTNTDNSWSESVTYAFRIDHKDLNKFEAAEGDDAIKAMWMTIKVDEDSAEVKSLMEKAMNDGSEFLYLLDTKITNMFSIEEKMDFVLKTFKVNTLNF</sequence>
<protein>
    <recommendedName>
        <fullName evidence="1">Nudix hydrolase domain-containing protein</fullName>
    </recommendedName>
</protein>
<evidence type="ECO:0000313" key="3">
    <source>
        <dbReference type="Proteomes" id="UP000580250"/>
    </source>
</evidence>
<dbReference type="EMBL" id="CAJEWN010000646">
    <property type="protein sequence ID" value="CAD2187601.1"/>
    <property type="molecule type" value="Genomic_DNA"/>
</dbReference>
<dbReference type="PANTHER" id="PTHR13030">
    <property type="entry name" value="NUDIX HYDROLASE"/>
    <property type="match status" value="1"/>
</dbReference>
<dbReference type="Proteomes" id="UP000580250">
    <property type="component" value="Unassembled WGS sequence"/>
</dbReference>
<comment type="caution">
    <text evidence="2">The sequence shown here is derived from an EMBL/GenBank/DDBJ whole genome shotgun (WGS) entry which is preliminary data.</text>
</comment>
<dbReference type="Gene3D" id="3.90.79.10">
    <property type="entry name" value="Nucleoside Triphosphate Pyrophosphohydrolase"/>
    <property type="match status" value="1"/>
</dbReference>